<gene>
    <name evidence="1" type="ORF">MC7420_6855</name>
</gene>
<dbReference type="RefSeq" id="WP_006103086.1">
    <property type="nucleotide sequence ID" value="NZ_DS989856.1"/>
</dbReference>
<accession>B4VWE6</accession>
<dbReference type="HOGENOM" id="CLU_2733049_0_0_3"/>
<proteinExistence type="predicted"/>
<reference evidence="1 2" key="1">
    <citation type="submission" date="2008-07" db="EMBL/GenBank/DDBJ databases">
        <authorList>
            <person name="Tandeau de Marsac N."/>
            <person name="Ferriera S."/>
            <person name="Johnson J."/>
            <person name="Kravitz S."/>
            <person name="Beeson K."/>
            <person name="Sutton G."/>
            <person name="Rogers Y.-H."/>
            <person name="Friedman R."/>
            <person name="Frazier M."/>
            <person name="Venter J.C."/>
        </authorList>
    </citation>
    <scope>NUCLEOTIDE SEQUENCE [LARGE SCALE GENOMIC DNA]</scope>
    <source>
        <strain evidence="1 2">PCC 7420</strain>
    </source>
</reference>
<sequence length="71" mass="8240">MIKPFREETIFTQMADYLGVRYRHGFTHSISPSEEKICPLLLTSEHLAIMPSEWIIQLHQAASSLDHELMN</sequence>
<dbReference type="eggNOG" id="COG3706">
    <property type="taxonomic scope" value="Bacteria"/>
</dbReference>
<name>B4VWE6_9CYAN</name>
<dbReference type="STRING" id="118168.MC7420_6855"/>
<keyword evidence="2" id="KW-1185">Reference proteome</keyword>
<organism evidence="1 2">
    <name type="scientific">Coleofasciculus chthonoplastes PCC 7420</name>
    <dbReference type="NCBI Taxonomy" id="118168"/>
    <lineage>
        <taxon>Bacteria</taxon>
        <taxon>Bacillati</taxon>
        <taxon>Cyanobacteriota</taxon>
        <taxon>Cyanophyceae</taxon>
        <taxon>Coleofasciculales</taxon>
        <taxon>Coleofasciculaceae</taxon>
        <taxon>Coleofasciculus</taxon>
    </lineage>
</organism>
<dbReference type="Proteomes" id="UP000003835">
    <property type="component" value="Unassembled WGS sequence"/>
</dbReference>
<protein>
    <submittedName>
        <fullName evidence="1">Uncharacterized protein</fullName>
    </submittedName>
</protein>
<evidence type="ECO:0000313" key="1">
    <source>
        <dbReference type="EMBL" id="EDX73807.1"/>
    </source>
</evidence>
<dbReference type="EMBL" id="DS989856">
    <property type="protein sequence ID" value="EDX73807.1"/>
    <property type="molecule type" value="Genomic_DNA"/>
</dbReference>
<dbReference type="AlphaFoldDB" id="B4VWE6"/>
<dbReference type="OrthoDB" id="9809348at2"/>
<evidence type="ECO:0000313" key="2">
    <source>
        <dbReference type="Proteomes" id="UP000003835"/>
    </source>
</evidence>